<dbReference type="Gene3D" id="1.10.10.10">
    <property type="entry name" value="Winged helix-like DNA-binding domain superfamily/Winged helix DNA-binding domain"/>
    <property type="match status" value="1"/>
</dbReference>
<dbReference type="Proteomes" id="UP000325415">
    <property type="component" value="Unassembled WGS sequence"/>
</dbReference>
<dbReference type="GO" id="GO:0003700">
    <property type="term" value="F:DNA-binding transcription factor activity"/>
    <property type="evidence" value="ECO:0007669"/>
    <property type="project" value="InterPro"/>
</dbReference>
<comment type="caution">
    <text evidence="3">The sequence shown here is derived from an EMBL/GenBank/DDBJ whole genome shotgun (WGS) entry which is preliminary data.</text>
</comment>
<reference evidence="3 4" key="1">
    <citation type="submission" date="2018-04" db="EMBL/GenBank/DDBJ databases">
        <authorList>
            <person name="Eckel V.P."/>
            <person name="Vogel R.F."/>
        </authorList>
    </citation>
    <scope>NUCLEOTIDE SEQUENCE [LARGE SCALE GENOMIC DNA]</scope>
    <source>
        <strain evidence="4">TMW 2.1764</strain>
    </source>
</reference>
<feature type="region of interest" description="Disordered" evidence="1">
    <location>
        <begin position="1"/>
        <end position="23"/>
    </location>
</feature>
<evidence type="ECO:0000313" key="3">
    <source>
        <dbReference type="EMBL" id="KAE8128138.1"/>
    </source>
</evidence>
<evidence type="ECO:0000256" key="1">
    <source>
        <dbReference type="SAM" id="MobiDB-lite"/>
    </source>
</evidence>
<feature type="domain" description="HTH marR-type" evidence="2">
    <location>
        <begin position="57"/>
        <end position="157"/>
    </location>
</feature>
<dbReference type="OrthoDB" id="3239785at2"/>
<dbReference type="InterPro" id="IPR036390">
    <property type="entry name" value="WH_DNA-bd_sf"/>
</dbReference>
<evidence type="ECO:0000259" key="2">
    <source>
        <dbReference type="SMART" id="SM00347"/>
    </source>
</evidence>
<evidence type="ECO:0000313" key="4">
    <source>
        <dbReference type="Proteomes" id="UP000325415"/>
    </source>
</evidence>
<keyword evidence="4" id="KW-1185">Reference proteome</keyword>
<protein>
    <submittedName>
        <fullName evidence="3">ArsR family transcriptional regulator</fullName>
    </submittedName>
</protein>
<accession>A0A5N6S3W4</accession>
<gene>
    <name evidence="3" type="ORF">DDE84_06485</name>
</gene>
<feature type="compositionally biased region" description="Basic and acidic residues" evidence="1">
    <location>
        <begin position="1"/>
        <end position="14"/>
    </location>
</feature>
<dbReference type="SMART" id="SM00347">
    <property type="entry name" value="HTH_MARR"/>
    <property type="match status" value="1"/>
</dbReference>
<dbReference type="AlphaFoldDB" id="A0A5N6S3W4"/>
<name>A0A5N6S3W4_9BIFI</name>
<dbReference type="EMBL" id="QDAG01000006">
    <property type="protein sequence ID" value="KAE8128138.1"/>
    <property type="molecule type" value="Genomic_DNA"/>
</dbReference>
<sequence>MRDTAANETGERGSRSASLSAVERSAADPPAAVAENIVAIEYEALLLGKRINRVAGFRGSRLGMLDRSAYILLVSLEDRPMSIGELSEITGLDASTLNRQTAAMRRQNMIERIPDPDGGMARKFTLTQEGEHSLAQQRKRNLGALSTVLADWSPDEISQFAAALTRFNRAVQSLATRIDRTNNDH</sequence>
<dbReference type="Pfam" id="PF12802">
    <property type="entry name" value="MarR_2"/>
    <property type="match status" value="1"/>
</dbReference>
<dbReference type="SUPFAM" id="SSF46785">
    <property type="entry name" value="Winged helix' DNA-binding domain"/>
    <property type="match status" value="1"/>
</dbReference>
<proteinExistence type="predicted"/>
<dbReference type="InterPro" id="IPR000835">
    <property type="entry name" value="HTH_MarR-typ"/>
</dbReference>
<organism evidence="3 4">
    <name type="scientific">Bifidobacterium tibiigranuli</name>
    <dbReference type="NCBI Taxonomy" id="2172043"/>
    <lineage>
        <taxon>Bacteria</taxon>
        <taxon>Bacillati</taxon>
        <taxon>Actinomycetota</taxon>
        <taxon>Actinomycetes</taxon>
        <taxon>Bifidobacteriales</taxon>
        <taxon>Bifidobacteriaceae</taxon>
        <taxon>Bifidobacterium</taxon>
    </lineage>
</organism>
<dbReference type="InterPro" id="IPR036388">
    <property type="entry name" value="WH-like_DNA-bd_sf"/>
</dbReference>